<evidence type="ECO:0000313" key="4">
    <source>
        <dbReference type="Proteomes" id="UP000294530"/>
    </source>
</evidence>
<dbReference type="OrthoDB" id="161258at2759"/>
<dbReference type="GeneID" id="94350166"/>
<sequence length="359" mass="40013">MNENVVLQLSYAGETHEMTISLRSSSPKDDLSYELVLAKVQETFPQLAHKCWTLVYRDDEGDVVTLSHTLEFDEACRVFLAMSPKDKDTPRTLHFCVLQRISLREKVVAPVLQKIMELARDAATYMRNSDRTSTGRCPLVRLANVAILQAGVTINNIRNSDVLGRGRASLGISAAHTRTLLLSARSGMSSQFRRASSVVSAGIERRRSSSGVRSAFDSTPFSKPHSVHQQTSMPSAEVAETVDLRQTELPVLVAEMTVNNSDEEPPALILAADVEELQEPAAVYESDTDTLCDDDDREWDVVNTTGHSENIIAETDEEWSRELQVIREVLTHVDEERCCELLCQYDGDVQTVLMELTDL</sequence>
<dbReference type="InterPro" id="IPR000270">
    <property type="entry name" value="PB1_dom"/>
</dbReference>
<organism evidence="3 4">
    <name type="scientific">Bremia lactucae</name>
    <name type="common">Lettuce downy mildew</name>
    <dbReference type="NCBI Taxonomy" id="4779"/>
    <lineage>
        <taxon>Eukaryota</taxon>
        <taxon>Sar</taxon>
        <taxon>Stramenopiles</taxon>
        <taxon>Oomycota</taxon>
        <taxon>Peronosporomycetes</taxon>
        <taxon>Peronosporales</taxon>
        <taxon>Peronosporaceae</taxon>
        <taxon>Bremia</taxon>
    </lineage>
</organism>
<proteinExistence type="predicted"/>
<keyword evidence="4" id="KW-1185">Reference proteome</keyword>
<dbReference type="SMART" id="SM00666">
    <property type="entry name" value="PB1"/>
    <property type="match status" value="1"/>
</dbReference>
<dbReference type="CDD" id="cd05992">
    <property type="entry name" value="PB1"/>
    <property type="match status" value="1"/>
</dbReference>
<dbReference type="Proteomes" id="UP000294530">
    <property type="component" value="Unassembled WGS sequence"/>
</dbReference>
<dbReference type="PROSITE" id="PS51745">
    <property type="entry name" value="PB1"/>
    <property type="match status" value="1"/>
</dbReference>
<name>A0A976FJJ9_BRELC</name>
<dbReference type="SUPFAM" id="SSF54277">
    <property type="entry name" value="CAD &amp; PB1 domains"/>
    <property type="match status" value="1"/>
</dbReference>
<dbReference type="EMBL" id="SHOA02000013">
    <property type="protein sequence ID" value="TDH68050.1"/>
    <property type="molecule type" value="Genomic_DNA"/>
</dbReference>
<feature type="domain" description="PB1" evidence="2">
    <location>
        <begin position="4"/>
        <end position="87"/>
    </location>
</feature>
<evidence type="ECO:0000256" key="1">
    <source>
        <dbReference type="SAM" id="MobiDB-lite"/>
    </source>
</evidence>
<dbReference type="RefSeq" id="XP_067817549.1">
    <property type="nucleotide sequence ID" value="XM_067964495.1"/>
</dbReference>
<evidence type="ECO:0000313" key="3">
    <source>
        <dbReference type="EMBL" id="TDH68050.1"/>
    </source>
</evidence>
<evidence type="ECO:0000259" key="2">
    <source>
        <dbReference type="PROSITE" id="PS51745"/>
    </source>
</evidence>
<gene>
    <name evidence="3" type="ORF">CCR75_006425</name>
</gene>
<reference evidence="3 4" key="1">
    <citation type="journal article" date="2021" name="Genome Biol.">
        <title>AFLAP: assembly-free linkage analysis pipeline using k-mers from genome sequencing data.</title>
        <authorList>
            <person name="Fletcher K."/>
            <person name="Zhang L."/>
            <person name="Gil J."/>
            <person name="Han R."/>
            <person name="Cavanaugh K."/>
            <person name="Michelmore R."/>
        </authorList>
    </citation>
    <scope>NUCLEOTIDE SEQUENCE [LARGE SCALE GENOMIC DNA]</scope>
    <source>
        <strain evidence="3 4">SF5</strain>
    </source>
</reference>
<protein>
    <recommendedName>
        <fullName evidence="2">PB1 domain-containing protein</fullName>
    </recommendedName>
</protein>
<dbReference type="InterPro" id="IPR053793">
    <property type="entry name" value="PB1-like"/>
</dbReference>
<dbReference type="KEGG" id="blac:94350166"/>
<comment type="caution">
    <text evidence="3">The sequence shown here is derived from an EMBL/GenBank/DDBJ whole genome shotgun (WGS) entry which is preliminary data.</text>
</comment>
<accession>A0A976FJJ9</accession>
<dbReference type="Gene3D" id="3.10.20.90">
    <property type="entry name" value="Phosphatidylinositol 3-kinase Catalytic Subunit, Chain A, domain 1"/>
    <property type="match status" value="1"/>
</dbReference>
<feature type="region of interest" description="Disordered" evidence="1">
    <location>
        <begin position="209"/>
        <end position="234"/>
    </location>
</feature>
<dbReference type="AlphaFoldDB" id="A0A976FJJ9"/>